<feature type="binding site" evidence="12">
    <location>
        <position position="248"/>
    </location>
    <ligand>
        <name>K(+)</name>
        <dbReference type="ChEBI" id="CHEBI:29103"/>
    </ligand>
</feature>
<dbReference type="InterPro" id="IPR002173">
    <property type="entry name" value="Carboh/pur_kinase_PfkB_CS"/>
</dbReference>
<feature type="domain" description="Carbohydrate kinase PfkB" evidence="13">
    <location>
        <begin position="4"/>
        <end position="296"/>
    </location>
</feature>
<feature type="binding site" evidence="12">
    <location>
        <position position="293"/>
    </location>
    <ligand>
        <name>K(+)</name>
        <dbReference type="ChEBI" id="CHEBI:29103"/>
    </ligand>
</feature>
<dbReference type="GO" id="GO:0005829">
    <property type="term" value="C:cytosol"/>
    <property type="evidence" value="ECO:0007669"/>
    <property type="project" value="TreeGrafter"/>
</dbReference>
<evidence type="ECO:0000256" key="12">
    <source>
        <dbReference type="HAMAP-Rule" id="MF_01987"/>
    </source>
</evidence>
<keyword evidence="11 12" id="KW-0119">Carbohydrate metabolism</keyword>
<evidence type="ECO:0000256" key="10">
    <source>
        <dbReference type="ARBA" id="ARBA00022958"/>
    </source>
</evidence>
<dbReference type="Gene3D" id="3.40.1190.20">
    <property type="match status" value="1"/>
</dbReference>
<feature type="binding site" evidence="12">
    <location>
        <position position="278"/>
    </location>
    <ligand>
        <name>ATP</name>
        <dbReference type="ChEBI" id="CHEBI:30616"/>
    </ligand>
</feature>
<feature type="binding site" evidence="12">
    <location>
        <begin position="40"/>
        <end position="44"/>
    </location>
    <ligand>
        <name>substrate</name>
    </ligand>
</feature>
<evidence type="ECO:0000256" key="7">
    <source>
        <dbReference type="ARBA" id="ARBA00022777"/>
    </source>
</evidence>
<evidence type="ECO:0000256" key="6">
    <source>
        <dbReference type="ARBA" id="ARBA00022741"/>
    </source>
</evidence>
<feature type="binding site" evidence="12">
    <location>
        <begin position="253"/>
        <end position="254"/>
    </location>
    <ligand>
        <name>ATP</name>
        <dbReference type="ChEBI" id="CHEBI:30616"/>
    </ligand>
</feature>
<evidence type="ECO:0000256" key="3">
    <source>
        <dbReference type="ARBA" id="ARBA00016943"/>
    </source>
</evidence>
<dbReference type="PANTHER" id="PTHR10584:SF166">
    <property type="entry name" value="RIBOKINASE"/>
    <property type="match status" value="1"/>
</dbReference>
<dbReference type="PANTHER" id="PTHR10584">
    <property type="entry name" value="SUGAR KINASE"/>
    <property type="match status" value="1"/>
</dbReference>
<dbReference type="GO" id="GO:0005524">
    <property type="term" value="F:ATP binding"/>
    <property type="evidence" value="ECO:0007669"/>
    <property type="project" value="UniProtKB-UniRule"/>
</dbReference>
<keyword evidence="7 12" id="KW-0418">Kinase</keyword>
<dbReference type="InterPro" id="IPR002139">
    <property type="entry name" value="Ribo/fructo_kinase"/>
</dbReference>
<evidence type="ECO:0000256" key="5">
    <source>
        <dbReference type="ARBA" id="ARBA00022723"/>
    </source>
</evidence>
<dbReference type="RefSeq" id="WP_092362151.1">
    <property type="nucleotide sequence ID" value="NZ_CAJJSN010000059.1"/>
</dbReference>
<feature type="binding site" evidence="12">
    <location>
        <position position="287"/>
    </location>
    <ligand>
        <name>K(+)</name>
        <dbReference type="ChEBI" id="CHEBI:29103"/>
    </ligand>
</feature>
<dbReference type="NCBIfam" id="TIGR02152">
    <property type="entry name" value="D_ribokin_bact"/>
    <property type="match status" value="1"/>
</dbReference>
<comment type="pathway">
    <text evidence="12">Carbohydrate metabolism; D-ribose degradation; D-ribose 5-phosphate from beta-D-ribopyranose: step 2/2.</text>
</comment>
<keyword evidence="9 12" id="KW-0460">Magnesium</keyword>
<dbReference type="PROSITE" id="PS00584">
    <property type="entry name" value="PFKB_KINASES_2"/>
    <property type="match status" value="1"/>
</dbReference>
<dbReference type="PROSITE" id="PS00583">
    <property type="entry name" value="PFKB_KINASES_1"/>
    <property type="match status" value="1"/>
</dbReference>
<feature type="binding site" evidence="12">
    <location>
        <position position="250"/>
    </location>
    <ligand>
        <name>K(+)</name>
        <dbReference type="ChEBI" id="CHEBI:29103"/>
    </ligand>
</feature>
<feature type="binding site" evidence="12">
    <location>
        <position position="186"/>
    </location>
    <ligand>
        <name>ATP</name>
        <dbReference type="ChEBI" id="CHEBI:30616"/>
    </ligand>
</feature>
<evidence type="ECO:0000256" key="8">
    <source>
        <dbReference type="ARBA" id="ARBA00022840"/>
    </source>
</evidence>
<name>A0A1I0EG70_9FIRM</name>
<dbReference type="AlphaFoldDB" id="A0A1I0EG70"/>
<dbReference type="GO" id="GO:0004747">
    <property type="term" value="F:ribokinase activity"/>
    <property type="evidence" value="ECO:0007669"/>
    <property type="project" value="UniProtKB-UniRule"/>
</dbReference>
<feature type="binding site" evidence="12">
    <location>
        <begin position="222"/>
        <end position="227"/>
    </location>
    <ligand>
        <name>ATP</name>
        <dbReference type="ChEBI" id="CHEBI:30616"/>
    </ligand>
</feature>
<evidence type="ECO:0000256" key="1">
    <source>
        <dbReference type="ARBA" id="ARBA00005380"/>
    </source>
</evidence>
<comment type="similarity">
    <text evidence="12">Belongs to the carbohydrate kinase PfkB family. Ribokinase subfamily.</text>
</comment>
<comment type="cofactor">
    <cofactor evidence="12">
        <name>Mg(2+)</name>
        <dbReference type="ChEBI" id="CHEBI:18420"/>
    </cofactor>
    <text evidence="12">Requires a divalent cation, most likely magnesium in vivo, as an electrophilic catalyst to aid phosphoryl group transfer. It is the chelate of the metal and the nucleotide that is the actual substrate.</text>
</comment>
<keyword evidence="6 12" id="KW-0547">Nucleotide-binding</keyword>
<comment type="similarity">
    <text evidence="1">Belongs to the carbohydrate kinase pfkB family.</text>
</comment>
<evidence type="ECO:0000256" key="11">
    <source>
        <dbReference type="ARBA" id="ARBA00023277"/>
    </source>
</evidence>
<comment type="activity regulation">
    <text evidence="12">Activated by a monovalent cation that binds near, but not in, the active site. The most likely occupant of the site in vivo is potassium. Ion binding induces a conformational change that may alter substrate affinity.</text>
</comment>
<feature type="binding site" evidence="12">
    <location>
        <position position="254"/>
    </location>
    <ligand>
        <name>substrate</name>
    </ligand>
</feature>
<dbReference type="HAMAP" id="MF_01987">
    <property type="entry name" value="Ribokinase"/>
    <property type="match status" value="1"/>
</dbReference>
<dbReference type="Proteomes" id="UP000198508">
    <property type="component" value="Unassembled WGS sequence"/>
</dbReference>
<dbReference type="CDD" id="cd01174">
    <property type="entry name" value="ribokinase"/>
    <property type="match status" value="1"/>
</dbReference>
<dbReference type="GeneID" id="93276689"/>
<dbReference type="SUPFAM" id="SSF53613">
    <property type="entry name" value="Ribokinase-like"/>
    <property type="match status" value="1"/>
</dbReference>
<proteinExistence type="inferred from homology"/>
<reference evidence="15" key="1">
    <citation type="submission" date="2016-10" db="EMBL/GenBank/DDBJ databases">
        <authorList>
            <person name="Varghese N."/>
            <person name="Submissions S."/>
        </authorList>
    </citation>
    <scope>NUCLEOTIDE SEQUENCE [LARGE SCALE GENOMIC DNA]</scope>
    <source>
        <strain evidence="15">NLAE-zl-G277</strain>
    </source>
</reference>
<dbReference type="EC" id="2.7.1.15" evidence="2 12"/>
<sequence>MGKHILVIGSLNMDLSITMERMPAVGETVMGEELTYNLGGKGANQAYAVGRLGGQVKMLGCVGRDQFGAGQRESLAACGVDVSGLRESEALPTGTAVIYVDAAGSNSIVVVAGANQACDTQYLKENDHLFQWCDYVLMQMEIPMSAIAYAAGRARALGKTVILNPAPAPDLIPAELLSCVDYLTPNETELMKLSGVTGDGMEAVRQGAKALMEQGLGCVVVTLGEEGALLADGDGFRTYPARKAEAVDTTAAGDCFNGAFVVALAEGMSEDEAIRFANAASSMAVTKKGAQSSIPSREELEQILGGAKARQSAGGGR</sequence>
<feature type="binding site" evidence="12">
    <location>
        <begin position="12"/>
        <end position="14"/>
    </location>
    <ligand>
        <name>substrate</name>
    </ligand>
</feature>
<comment type="subunit">
    <text evidence="12">Homodimer.</text>
</comment>
<evidence type="ECO:0000313" key="15">
    <source>
        <dbReference type="Proteomes" id="UP000198508"/>
    </source>
</evidence>
<feature type="binding site" evidence="12">
    <location>
        <position position="289"/>
    </location>
    <ligand>
        <name>K(+)</name>
        <dbReference type="ChEBI" id="CHEBI:29103"/>
    </ligand>
</feature>
<keyword evidence="5 12" id="KW-0479">Metal-binding</keyword>
<comment type="caution">
    <text evidence="12">Lacks conserved residue(s) required for the propagation of feature annotation.</text>
</comment>
<dbReference type="EMBL" id="FOIM01000006">
    <property type="protein sequence ID" value="SET44041.1"/>
    <property type="molecule type" value="Genomic_DNA"/>
</dbReference>
<evidence type="ECO:0000256" key="2">
    <source>
        <dbReference type="ARBA" id="ARBA00012035"/>
    </source>
</evidence>
<keyword evidence="12" id="KW-0963">Cytoplasm</keyword>
<gene>
    <name evidence="12" type="primary">rbsK</name>
    <name evidence="14" type="ORF">SAMN05216313_106107</name>
</gene>
<dbReference type="PRINTS" id="PR00990">
    <property type="entry name" value="RIBOKINASE"/>
</dbReference>
<comment type="catalytic activity">
    <reaction evidence="12">
        <text>D-ribose + ATP = D-ribose 5-phosphate + ADP + H(+)</text>
        <dbReference type="Rhea" id="RHEA:13697"/>
        <dbReference type="ChEBI" id="CHEBI:15378"/>
        <dbReference type="ChEBI" id="CHEBI:30616"/>
        <dbReference type="ChEBI" id="CHEBI:47013"/>
        <dbReference type="ChEBI" id="CHEBI:78346"/>
        <dbReference type="ChEBI" id="CHEBI:456216"/>
        <dbReference type="EC" id="2.7.1.15"/>
    </reaction>
</comment>
<organism evidence="14 15">
    <name type="scientific">Enterocloster lavalensis</name>
    <dbReference type="NCBI Taxonomy" id="460384"/>
    <lineage>
        <taxon>Bacteria</taxon>
        <taxon>Bacillati</taxon>
        <taxon>Bacillota</taxon>
        <taxon>Clostridia</taxon>
        <taxon>Lachnospirales</taxon>
        <taxon>Lachnospiraceae</taxon>
        <taxon>Enterocloster</taxon>
    </lineage>
</organism>
<dbReference type="Pfam" id="PF00294">
    <property type="entry name" value="PfkB"/>
    <property type="match status" value="1"/>
</dbReference>
<evidence type="ECO:0000313" key="14">
    <source>
        <dbReference type="EMBL" id="SET44041.1"/>
    </source>
</evidence>
<comment type="subcellular location">
    <subcellularLocation>
        <location evidence="12">Cytoplasm</location>
    </subcellularLocation>
</comment>
<dbReference type="STRING" id="460384.SAMN05216313_106107"/>
<comment type="function">
    <text evidence="12">Catalyzes the phosphorylation of ribose at O-5 in a reaction requiring ATP and magnesium. The resulting D-ribose-5-phosphate can then be used either for sythesis of nucleotides, histidine, and tryptophan, or as a component of the pentose phosphate pathway.</text>
</comment>
<dbReference type="UniPathway" id="UPA00916">
    <property type="reaction ID" value="UER00889"/>
</dbReference>
<dbReference type="InterPro" id="IPR011611">
    <property type="entry name" value="PfkB_dom"/>
</dbReference>
<keyword evidence="15" id="KW-1185">Reference proteome</keyword>
<evidence type="ECO:0000256" key="4">
    <source>
        <dbReference type="ARBA" id="ARBA00022679"/>
    </source>
</evidence>
<accession>A0A1I0EG70</accession>
<feature type="binding site" evidence="12">
    <location>
        <position position="284"/>
    </location>
    <ligand>
        <name>K(+)</name>
        <dbReference type="ChEBI" id="CHEBI:29103"/>
    </ligand>
</feature>
<feature type="active site" description="Proton acceptor" evidence="12">
    <location>
        <position position="254"/>
    </location>
</feature>
<dbReference type="GO" id="GO:0019303">
    <property type="term" value="P:D-ribose catabolic process"/>
    <property type="evidence" value="ECO:0007669"/>
    <property type="project" value="UniProtKB-UniRule"/>
</dbReference>
<feature type="binding site" evidence="12">
    <location>
        <position position="141"/>
    </location>
    <ligand>
        <name>substrate</name>
    </ligand>
</feature>
<dbReference type="InterPro" id="IPR029056">
    <property type="entry name" value="Ribokinase-like"/>
</dbReference>
<dbReference type="GO" id="GO:0046872">
    <property type="term" value="F:metal ion binding"/>
    <property type="evidence" value="ECO:0007669"/>
    <property type="project" value="UniProtKB-KW"/>
</dbReference>
<keyword evidence="8 12" id="KW-0067">ATP-binding</keyword>
<protein>
    <recommendedName>
        <fullName evidence="3 12">Ribokinase</fullName>
        <shortName evidence="12">RK</shortName>
        <ecNumber evidence="2 12">2.7.1.15</ecNumber>
    </recommendedName>
</protein>
<dbReference type="InterPro" id="IPR011877">
    <property type="entry name" value="Ribokinase"/>
</dbReference>
<keyword evidence="10 12" id="KW-0630">Potassium</keyword>
<evidence type="ECO:0000259" key="13">
    <source>
        <dbReference type="Pfam" id="PF00294"/>
    </source>
</evidence>
<keyword evidence="4 12" id="KW-0808">Transferase</keyword>
<evidence type="ECO:0000256" key="9">
    <source>
        <dbReference type="ARBA" id="ARBA00022842"/>
    </source>
</evidence>